<keyword evidence="3" id="KW-1185">Reference proteome</keyword>
<evidence type="ECO:0000259" key="1">
    <source>
        <dbReference type="Pfam" id="PF00903"/>
    </source>
</evidence>
<name>A0A139WXL6_9CYAN</name>
<evidence type="ECO:0000313" key="2">
    <source>
        <dbReference type="EMBL" id="KYC37189.1"/>
    </source>
</evidence>
<accession>A0A139WXL6</accession>
<dbReference type="Gene3D" id="3.10.180.10">
    <property type="entry name" value="2,3-Dihydroxybiphenyl 1,2-Dioxygenase, domain 1"/>
    <property type="match status" value="1"/>
</dbReference>
<dbReference type="Proteomes" id="UP000076925">
    <property type="component" value="Unassembled WGS sequence"/>
</dbReference>
<evidence type="ECO:0000313" key="3">
    <source>
        <dbReference type="Proteomes" id="UP000076925"/>
    </source>
</evidence>
<dbReference type="InterPro" id="IPR004360">
    <property type="entry name" value="Glyas_Fos-R_dOase_dom"/>
</dbReference>
<reference evidence="2 3" key="1">
    <citation type="journal article" date="2013" name="Genome Biol. Evol.">
        <title>Genomes of Stigonematalean cyanobacteria (subsection V) and the evolution of oxygenic photosynthesis from prokaryotes to plastids.</title>
        <authorList>
            <person name="Dagan T."/>
            <person name="Roettger M."/>
            <person name="Stucken K."/>
            <person name="Landan G."/>
            <person name="Koch R."/>
            <person name="Major P."/>
            <person name="Gould S.B."/>
            <person name="Goremykin V.V."/>
            <person name="Rippka R."/>
            <person name="Tandeau de Marsac N."/>
            <person name="Gugger M."/>
            <person name="Lockhart P.J."/>
            <person name="Allen J.F."/>
            <person name="Brune I."/>
            <person name="Maus I."/>
            <person name="Puhler A."/>
            <person name="Martin W.F."/>
        </authorList>
    </citation>
    <scope>NUCLEOTIDE SEQUENCE [LARGE SCALE GENOMIC DNA]</scope>
    <source>
        <strain evidence="2 3">PCC 7110</strain>
    </source>
</reference>
<feature type="domain" description="Glyoxalase/fosfomycin resistance/dioxygenase" evidence="1">
    <location>
        <begin position="25"/>
        <end position="164"/>
    </location>
</feature>
<gene>
    <name evidence="2" type="ORF">WA1_47045</name>
</gene>
<proteinExistence type="predicted"/>
<comment type="caution">
    <text evidence="2">The sequence shown here is derived from an EMBL/GenBank/DDBJ whole genome shotgun (WGS) entry which is preliminary data.</text>
</comment>
<dbReference type="OrthoDB" id="570208at2"/>
<organism evidence="2 3">
    <name type="scientific">Scytonema hofmannii PCC 7110</name>
    <dbReference type="NCBI Taxonomy" id="128403"/>
    <lineage>
        <taxon>Bacteria</taxon>
        <taxon>Bacillati</taxon>
        <taxon>Cyanobacteriota</taxon>
        <taxon>Cyanophyceae</taxon>
        <taxon>Nostocales</taxon>
        <taxon>Scytonemataceae</taxon>
        <taxon>Scytonema</taxon>
    </lineage>
</organism>
<dbReference type="Pfam" id="PF00903">
    <property type="entry name" value="Glyoxalase"/>
    <property type="match status" value="1"/>
</dbReference>
<dbReference type="AlphaFoldDB" id="A0A139WXL6"/>
<dbReference type="STRING" id="128403.WA1_47045"/>
<protein>
    <submittedName>
        <fullName evidence="2">Lactoylglutathione lyase</fullName>
    </submittedName>
</protein>
<keyword evidence="2" id="KW-0456">Lyase</keyword>
<dbReference type="SUPFAM" id="SSF54593">
    <property type="entry name" value="Glyoxalase/Bleomycin resistance protein/Dihydroxybiphenyl dioxygenase"/>
    <property type="match status" value="1"/>
</dbReference>
<dbReference type="EMBL" id="ANNX02000047">
    <property type="protein sequence ID" value="KYC37189.1"/>
    <property type="molecule type" value="Genomic_DNA"/>
</dbReference>
<dbReference type="InterPro" id="IPR029068">
    <property type="entry name" value="Glyas_Bleomycin-R_OHBP_Dase"/>
</dbReference>
<dbReference type="GO" id="GO:0016829">
    <property type="term" value="F:lyase activity"/>
    <property type="evidence" value="ECO:0007669"/>
    <property type="project" value="UniProtKB-KW"/>
</dbReference>
<dbReference type="RefSeq" id="WP_017745010.1">
    <property type="nucleotide sequence ID" value="NZ_KQ976354.1"/>
</dbReference>
<sequence length="251" mass="28294">MAVGQVASSFEQKASSAISKQLRGVHHIGLTVEDMGKALEFYTEVLGGKIIIPEIGLAGEVMHNTLLQKEEIEAIALGTDPKTLGIPNLRDGEQNLDLYFIQFDNVVLEILQYRDASEQPNGSVAFPVKNSYSSPACFNSMHISFYLKDDVDVDEFVNNLETECHKRGMDRVKCNRIVRVKTEQERANTDPQYNSCKLFDPSFGDFEGWTLVYCKGPNGEQLEFNQVLRKAKVLFETAQDEYQKEKAEINN</sequence>